<proteinExistence type="inferred from homology"/>
<evidence type="ECO:0000256" key="4">
    <source>
        <dbReference type="ARBA" id="ARBA00022692"/>
    </source>
</evidence>
<keyword evidence="9" id="KW-1015">Disulfide bond</keyword>
<dbReference type="GO" id="GO:0006457">
    <property type="term" value="P:protein folding"/>
    <property type="evidence" value="ECO:0007669"/>
    <property type="project" value="InterPro"/>
</dbReference>
<keyword evidence="4 12" id="KW-0812">Transmembrane</keyword>
<dbReference type="SUPFAM" id="SSF158442">
    <property type="entry name" value="DsbB-like"/>
    <property type="match status" value="1"/>
</dbReference>
<feature type="transmembrane region" description="Helical" evidence="12">
    <location>
        <begin position="6"/>
        <end position="31"/>
    </location>
</feature>
<evidence type="ECO:0000256" key="3">
    <source>
        <dbReference type="ARBA" id="ARBA00022448"/>
    </source>
</evidence>
<dbReference type="Gene3D" id="1.20.1550.10">
    <property type="entry name" value="DsbB-like"/>
    <property type="match status" value="1"/>
</dbReference>
<reference evidence="14" key="1">
    <citation type="submission" date="2017-09" db="EMBL/GenBank/DDBJ databases">
        <title>Depth-based differentiation of microbial function through sediment-hosted aquifers and enrichment of novel symbionts in the deep terrestrial subsurface.</title>
        <authorList>
            <person name="Probst A.J."/>
            <person name="Ladd B."/>
            <person name="Jarett J.K."/>
            <person name="Geller-Mcgrath D.E."/>
            <person name="Sieber C.M.K."/>
            <person name="Emerson J.B."/>
            <person name="Anantharaman K."/>
            <person name="Thomas B.C."/>
            <person name="Malmstrom R."/>
            <person name="Stieglmeier M."/>
            <person name="Klingl A."/>
            <person name="Woyke T."/>
            <person name="Ryan C.M."/>
            <person name="Banfield J.F."/>
        </authorList>
    </citation>
    <scope>NUCLEOTIDE SEQUENCE [LARGE SCALE GENOMIC DNA]</scope>
</reference>
<keyword evidence="3" id="KW-0813">Transport</keyword>
<evidence type="ECO:0000256" key="6">
    <source>
        <dbReference type="ARBA" id="ARBA00022989"/>
    </source>
</evidence>
<keyword evidence="11" id="KW-0676">Redox-active center</keyword>
<sequence>MELSNNLTLVISIGTIATQIAIGAILVSIFLTRNGNKNSVIKFFGSKAIFFAFLVALIGTLGSLAYSDIVGFEPCLLCWYQRTMMYPMVVILAYALWKKSEAIAFVTIPLSVIGAGIAGIQYFGQMTGSTLTSCAGIGYSASCSIRYFLSFGYITIPMMALTGFLMIIALMLALMQYNKK</sequence>
<keyword evidence="8 12" id="KW-0472">Membrane</keyword>
<comment type="similarity">
    <text evidence="2">Belongs to the DsbB family. BdbC subfamily.</text>
</comment>
<keyword evidence="5" id="KW-0249">Electron transport</keyword>
<dbReference type="Pfam" id="PF02600">
    <property type="entry name" value="DsbB"/>
    <property type="match status" value="1"/>
</dbReference>
<evidence type="ECO:0000313" key="14">
    <source>
        <dbReference type="Proteomes" id="UP000230935"/>
    </source>
</evidence>
<dbReference type="InterPro" id="IPR023380">
    <property type="entry name" value="DsbB-like_sf"/>
</dbReference>
<dbReference type="GO" id="GO:0015035">
    <property type="term" value="F:protein-disulfide reductase activity"/>
    <property type="evidence" value="ECO:0007669"/>
    <property type="project" value="InterPro"/>
</dbReference>
<feature type="transmembrane region" description="Helical" evidence="12">
    <location>
        <begin position="104"/>
        <end position="123"/>
    </location>
</feature>
<protein>
    <submittedName>
        <fullName evidence="13">Disulfide bond formation protein B</fullName>
    </submittedName>
</protein>
<dbReference type="Proteomes" id="UP000230935">
    <property type="component" value="Unassembled WGS sequence"/>
</dbReference>
<feature type="transmembrane region" description="Helical" evidence="12">
    <location>
        <begin position="43"/>
        <end position="67"/>
    </location>
</feature>
<accession>A0A2H0W1G3</accession>
<dbReference type="GO" id="GO:0016020">
    <property type="term" value="C:membrane"/>
    <property type="evidence" value="ECO:0007669"/>
    <property type="project" value="UniProtKB-SubCell"/>
</dbReference>
<dbReference type="EMBL" id="PEZZ01000017">
    <property type="protein sequence ID" value="PIS05176.1"/>
    <property type="molecule type" value="Genomic_DNA"/>
</dbReference>
<dbReference type="AlphaFoldDB" id="A0A2H0W1G3"/>
<dbReference type="PANTHER" id="PTHR43469">
    <property type="entry name" value="DISULFIDE FORMATION PROTEIN-RELATED"/>
    <property type="match status" value="1"/>
</dbReference>
<evidence type="ECO:0000256" key="5">
    <source>
        <dbReference type="ARBA" id="ARBA00022982"/>
    </source>
</evidence>
<evidence type="ECO:0000256" key="12">
    <source>
        <dbReference type="SAM" id="Phobius"/>
    </source>
</evidence>
<feature type="transmembrane region" description="Helical" evidence="12">
    <location>
        <begin position="151"/>
        <end position="174"/>
    </location>
</feature>
<name>A0A2H0W1G3_9BACT</name>
<keyword evidence="7" id="KW-0560">Oxidoreductase</keyword>
<evidence type="ECO:0000256" key="9">
    <source>
        <dbReference type="ARBA" id="ARBA00023157"/>
    </source>
</evidence>
<evidence type="ECO:0000256" key="2">
    <source>
        <dbReference type="ARBA" id="ARBA00007602"/>
    </source>
</evidence>
<comment type="subcellular location">
    <subcellularLocation>
        <location evidence="1">Membrane</location>
        <topology evidence="1">Multi-pass membrane protein</topology>
    </subcellularLocation>
</comment>
<evidence type="ECO:0000256" key="10">
    <source>
        <dbReference type="ARBA" id="ARBA00023186"/>
    </source>
</evidence>
<evidence type="ECO:0000256" key="7">
    <source>
        <dbReference type="ARBA" id="ARBA00023002"/>
    </source>
</evidence>
<gene>
    <name evidence="13" type="ORF">COT81_02450</name>
</gene>
<keyword evidence="6 12" id="KW-1133">Transmembrane helix</keyword>
<dbReference type="InterPro" id="IPR003752">
    <property type="entry name" value="DiS_bond_form_DsbB/BdbC"/>
</dbReference>
<evidence type="ECO:0000256" key="8">
    <source>
        <dbReference type="ARBA" id="ARBA00023136"/>
    </source>
</evidence>
<comment type="caution">
    <text evidence="13">The sequence shown here is derived from an EMBL/GenBank/DDBJ whole genome shotgun (WGS) entry which is preliminary data.</text>
</comment>
<evidence type="ECO:0000256" key="1">
    <source>
        <dbReference type="ARBA" id="ARBA00004141"/>
    </source>
</evidence>
<dbReference type="PANTHER" id="PTHR43469:SF1">
    <property type="entry name" value="SPBETA PROPHAGE-DERIVED DISULFIDE BOND FORMATION PROTEIN B"/>
    <property type="match status" value="1"/>
</dbReference>
<organism evidence="13 14">
    <name type="scientific">Candidatus Buchananbacteria bacterium CG10_big_fil_rev_8_21_14_0_10_42_9</name>
    <dbReference type="NCBI Taxonomy" id="1974526"/>
    <lineage>
        <taxon>Bacteria</taxon>
        <taxon>Candidatus Buchananiibacteriota</taxon>
    </lineage>
</organism>
<evidence type="ECO:0000256" key="11">
    <source>
        <dbReference type="ARBA" id="ARBA00023284"/>
    </source>
</evidence>
<keyword evidence="10" id="KW-0143">Chaperone</keyword>
<evidence type="ECO:0000313" key="13">
    <source>
        <dbReference type="EMBL" id="PIS05176.1"/>
    </source>
</evidence>
<feature type="transmembrane region" description="Helical" evidence="12">
    <location>
        <begin position="79"/>
        <end position="97"/>
    </location>
</feature>
<dbReference type="InterPro" id="IPR012187">
    <property type="entry name" value="Disulphide_bond_form_BdbC"/>
</dbReference>